<dbReference type="PANTHER" id="PTHR32438:SF5">
    <property type="entry name" value="4-ALPHA-GLUCANOTRANSFERASE DPE1, CHLOROPLASTIC_AMYLOPLASTIC"/>
    <property type="match status" value="1"/>
</dbReference>
<dbReference type="Proteomes" id="UP000184050">
    <property type="component" value="Unassembled WGS sequence"/>
</dbReference>
<evidence type="ECO:0000256" key="1">
    <source>
        <dbReference type="ARBA" id="ARBA00000439"/>
    </source>
</evidence>
<dbReference type="NCBIfam" id="TIGR00217">
    <property type="entry name" value="malQ"/>
    <property type="match status" value="1"/>
</dbReference>
<keyword evidence="7 10" id="KW-0119">Carbohydrate metabolism</keyword>
<evidence type="ECO:0000256" key="5">
    <source>
        <dbReference type="ARBA" id="ARBA00022676"/>
    </source>
</evidence>
<dbReference type="STRING" id="1168035.SAMN05444280_12425"/>
<dbReference type="RefSeq" id="WP_073171023.1">
    <property type="nucleotide sequence ID" value="NZ_FQZE01000024.1"/>
</dbReference>
<dbReference type="EMBL" id="FQZE01000024">
    <property type="protein sequence ID" value="SHJ61377.1"/>
    <property type="molecule type" value="Genomic_DNA"/>
</dbReference>
<evidence type="ECO:0000256" key="2">
    <source>
        <dbReference type="ARBA" id="ARBA00005684"/>
    </source>
</evidence>
<accession>A0A1M6KR16</accession>
<comment type="catalytic activity">
    <reaction evidence="1 10">
        <text>Transfers a segment of a (1-&gt;4)-alpha-D-glucan to a new position in an acceptor, which may be glucose or a (1-&gt;4)-alpha-D-glucan.</text>
        <dbReference type="EC" id="2.4.1.25"/>
    </reaction>
</comment>
<evidence type="ECO:0000313" key="12">
    <source>
        <dbReference type="Proteomes" id="UP000184050"/>
    </source>
</evidence>
<dbReference type="EC" id="2.4.1.25" evidence="3 10"/>
<dbReference type="Gene3D" id="3.20.20.80">
    <property type="entry name" value="Glycosidases"/>
    <property type="match status" value="1"/>
</dbReference>
<dbReference type="SUPFAM" id="SSF51445">
    <property type="entry name" value="(Trans)glycosidases"/>
    <property type="match status" value="1"/>
</dbReference>
<keyword evidence="5 10" id="KW-0328">Glycosyltransferase</keyword>
<dbReference type="OrthoDB" id="9811841at2"/>
<reference evidence="11 12" key="1">
    <citation type="submission" date="2016-11" db="EMBL/GenBank/DDBJ databases">
        <authorList>
            <person name="Jaros S."/>
            <person name="Januszkiewicz K."/>
            <person name="Wedrychowicz H."/>
        </authorList>
    </citation>
    <scope>NUCLEOTIDE SEQUENCE [LARGE SCALE GENOMIC DNA]</scope>
    <source>
        <strain evidence="11 12">DSM 27063</strain>
    </source>
</reference>
<gene>
    <name evidence="11" type="ORF">SAMN05444280_12425</name>
</gene>
<evidence type="ECO:0000256" key="3">
    <source>
        <dbReference type="ARBA" id="ARBA00012560"/>
    </source>
</evidence>
<dbReference type="InterPro" id="IPR017853">
    <property type="entry name" value="GH"/>
</dbReference>
<dbReference type="GO" id="GO:0005975">
    <property type="term" value="P:carbohydrate metabolic process"/>
    <property type="evidence" value="ECO:0007669"/>
    <property type="project" value="InterPro"/>
</dbReference>
<protein>
    <recommendedName>
        <fullName evidence="4 10">4-alpha-glucanotransferase</fullName>
        <ecNumber evidence="3 10">2.4.1.25</ecNumber>
    </recommendedName>
    <alternativeName>
        <fullName evidence="8 10">Amylomaltase</fullName>
    </alternativeName>
    <alternativeName>
        <fullName evidence="9 10">Disproportionating enzyme</fullName>
    </alternativeName>
</protein>
<dbReference type="AlphaFoldDB" id="A0A1M6KR16"/>
<dbReference type="NCBIfam" id="NF011079">
    <property type="entry name" value="PRK14508.1-2"/>
    <property type="match status" value="1"/>
</dbReference>
<evidence type="ECO:0000256" key="10">
    <source>
        <dbReference type="RuleBase" id="RU361207"/>
    </source>
</evidence>
<comment type="similarity">
    <text evidence="2 10">Belongs to the disproportionating enzyme family.</text>
</comment>
<dbReference type="GO" id="GO:0004134">
    <property type="term" value="F:4-alpha-glucanotransferase activity"/>
    <property type="evidence" value="ECO:0007669"/>
    <property type="project" value="UniProtKB-EC"/>
</dbReference>
<dbReference type="NCBIfam" id="NF011080">
    <property type="entry name" value="PRK14508.1-3"/>
    <property type="match status" value="1"/>
</dbReference>
<keyword evidence="6 10" id="KW-0808">Transferase</keyword>
<proteinExistence type="inferred from homology"/>
<dbReference type="PANTHER" id="PTHR32438">
    <property type="entry name" value="4-ALPHA-GLUCANOTRANSFERASE DPE1, CHLOROPLASTIC/AMYLOPLASTIC"/>
    <property type="match status" value="1"/>
</dbReference>
<dbReference type="Pfam" id="PF02446">
    <property type="entry name" value="Glyco_hydro_77"/>
    <property type="match status" value="1"/>
</dbReference>
<sequence>MGDRSSGILLHITSLPGSEGIGTLGNEACRFVDFLAGSNQKLWQILPLGPVGFGNSPYQCFSAFAGNPLLIDLASLIKDSLLTQEDLAKQPKFLSPRVDYSRVEKWKQPILKKAFERYQKKRPEKLEIEFVRFLDEHNWWLHDYAMFMSAKKHFNNKPWGEWDDELKFRKKSALKDFESLLSDEIGYIKFIQFLFFRQWFQLKNYANQKGISIIGDLPLYVSGDSADVWSNTDIFLLDKNLKPQKVGGVPPDYFSETGQLWGNPVFDWQKLEKRDYDWWLARLHFNLNLFDQVRIDHFRGLEAYWSVPAEDRTAMNGEWVPAGGFKLLKKFREQIGELPLIAEDLGFITPEVHKLREDFNLPGMKVLQFAFGSDETNINLPHNYEPNFVVYTGTHDNDTTLGWLEKLEGEEKELAREYIGKPRKKALHKCIEMAWASCAKMAVIPMQDLLELGTKARLNTPGTSSGNWEWRFRWWQLKNRHRRFLKEITRKYNR</sequence>
<organism evidence="11 12">
    <name type="scientific">Tangfeifania diversioriginum</name>
    <dbReference type="NCBI Taxonomy" id="1168035"/>
    <lineage>
        <taxon>Bacteria</taxon>
        <taxon>Pseudomonadati</taxon>
        <taxon>Bacteroidota</taxon>
        <taxon>Bacteroidia</taxon>
        <taxon>Marinilabiliales</taxon>
        <taxon>Prolixibacteraceae</taxon>
        <taxon>Tangfeifania</taxon>
    </lineage>
</organism>
<evidence type="ECO:0000256" key="4">
    <source>
        <dbReference type="ARBA" id="ARBA00020295"/>
    </source>
</evidence>
<name>A0A1M6KR16_9BACT</name>
<keyword evidence="12" id="KW-1185">Reference proteome</keyword>
<evidence type="ECO:0000256" key="6">
    <source>
        <dbReference type="ARBA" id="ARBA00022679"/>
    </source>
</evidence>
<evidence type="ECO:0000256" key="8">
    <source>
        <dbReference type="ARBA" id="ARBA00031423"/>
    </source>
</evidence>
<dbReference type="InterPro" id="IPR003385">
    <property type="entry name" value="Glyco_hydro_77"/>
</dbReference>
<evidence type="ECO:0000313" key="11">
    <source>
        <dbReference type="EMBL" id="SHJ61377.1"/>
    </source>
</evidence>
<evidence type="ECO:0000256" key="7">
    <source>
        <dbReference type="ARBA" id="ARBA00023277"/>
    </source>
</evidence>
<evidence type="ECO:0000256" key="9">
    <source>
        <dbReference type="ARBA" id="ARBA00031501"/>
    </source>
</evidence>